<dbReference type="InterPro" id="IPR015421">
    <property type="entry name" value="PyrdxlP-dep_Trfase_major"/>
</dbReference>
<proteinExistence type="predicted"/>
<dbReference type="InterPro" id="IPR045088">
    <property type="entry name" value="ALAT1/2-like"/>
</dbReference>
<evidence type="ECO:0000256" key="2">
    <source>
        <dbReference type="ARBA" id="ARBA00011738"/>
    </source>
</evidence>
<dbReference type="AlphaFoldDB" id="A0ABD1PEQ6"/>
<dbReference type="Proteomes" id="UP001604277">
    <property type="component" value="Unassembled WGS sequence"/>
</dbReference>
<dbReference type="EMBL" id="JBFOLJ010000020">
    <property type="protein sequence ID" value="KAL2462394.1"/>
    <property type="molecule type" value="Genomic_DNA"/>
</dbReference>
<dbReference type="InterPro" id="IPR015422">
    <property type="entry name" value="PyrdxlP-dep_Trfase_small"/>
</dbReference>
<dbReference type="InterPro" id="IPR015424">
    <property type="entry name" value="PyrdxlP-dep_Trfase"/>
</dbReference>
<dbReference type="Gene3D" id="3.90.1150.10">
    <property type="entry name" value="Aspartate Aminotransferase, domain 1"/>
    <property type="match status" value="1"/>
</dbReference>
<organism evidence="6 7">
    <name type="scientific">Forsythia ovata</name>
    <dbReference type="NCBI Taxonomy" id="205694"/>
    <lineage>
        <taxon>Eukaryota</taxon>
        <taxon>Viridiplantae</taxon>
        <taxon>Streptophyta</taxon>
        <taxon>Embryophyta</taxon>
        <taxon>Tracheophyta</taxon>
        <taxon>Spermatophyta</taxon>
        <taxon>Magnoliopsida</taxon>
        <taxon>eudicotyledons</taxon>
        <taxon>Gunneridae</taxon>
        <taxon>Pentapetalae</taxon>
        <taxon>asterids</taxon>
        <taxon>lamiids</taxon>
        <taxon>Lamiales</taxon>
        <taxon>Oleaceae</taxon>
        <taxon>Forsythieae</taxon>
        <taxon>Forsythia</taxon>
    </lineage>
</organism>
<reference evidence="7" key="1">
    <citation type="submission" date="2024-07" db="EMBL/GenBank/DDBJ databases">
        <title>Two chromosome-level genome assemblies of Korean endemic species Abeliophyllum distichum and Forsythia ovata (Oleaceae).</title>
        <authorList>
            <person name="Jang H."/>
        </authorList>
    </citation>
    <scope>NUCLEOTIDE SEQUENCE [LARGE SCALE GENOMIC DNA]</scope>
</reference>
<accession>A0ABD1PEQ6</accession>
<comment type="caution">
    <text evidence="6">The sequence shown here is derived from an EMBL/GenBank/DDBJ whole genome shotgun (WGS) entry which is preliminary data.</text>
</comment>
<dbReference type="PANTHER" id="PTHR11751">
    <property type="entry name" value="ALANINE AMINOTRANSFERASE"/>
    <property type="match status" value="1"/>
</dbReference>
<dbReference type="SUPFAM" id="SSF53383">
    <property type="entry name" value="PLP-dependent transferases"/>
    <property type="match status" value="1"/>
</dbReference>
<keyword evidence="7" id="KW-1185">Reference proteome</keyword>
<name>A0ABD1PEQ6_9LAMI</name>
<dbReference type="GO" id="GO:0008483">
    <property type="term" value="F:transaminase activity"/>
    <property type="evidence" value="ECO:0007669"/>
    <property type="project" value="UniProtKB-KW"/>
</dbReference>
<evidence type="ECO:0000256" key="3">
    <source>
        <dbReference type="ARBA" id="ARBA00022576"/>
    </source>
</evidence>
<protein>
    <submittedName>
        <fullName evidence="6">Alanine aminotransferase 2</fullName>
    </submittedName>
</protein>
<evidence type="ECO:0000256" key="4">
    <source>
        <dbReference type="ARBA" id="ARBA00022679"/>
    </source>
</evidence>
<keyword evidence="5" id="KW-0663">Pyridoxal phosphate</keyword>
<sequence length="265" mass="29906">MREQRSSSWESSLDYKMVDSKTVISQTQLETAKSKGISVRAFVVINGNPTGQVLAESNQWEIVEFCKKEGLVLLADEVTTIFGISIQEIEFHCQQSELNVIKLCIVMIFDDVDWHVQVYQENVYVPDKQFQSFKKISRSMGYRDDDISIVSFHSVSKGTTIEDAFNSLAGIRCNRAKGAMYLFPLIQLPKKAIEAARAANTAPDAFYCRRLLNATGIVVVPGSGFGQVPGTWHFRCTIIPPEDKIPAIISRLEKFHEKIMDEFLK</sequence>
<comment type="subunit">
    <text evidence="2">Homodimer.</text>
</comment>
<gene>
    <name evidence="6" type="ORF">Fot_53631</name>
</gene>
<dbReference type="PANTHER" id="PTHR11751:SF29">
    <property type="entry name" value="ALANINE TRANSAMINASE"/>
    <property type="match status" value="1"/>
</dbReference>
<evidence type="ECO:0000256" key="5">
    <source>
        <dbReference type="ARBA" id="ARBA00022898"/>
    </source>
</evidence>
<dbReference type="Gene3D" id="3.40.640.10">
    <property type="entry name" value="Type I PLP-dependent aspartate aminotransferase-like (Major domain)"/>
    <property type="match status" value="1"/>
</dbReference>
<evidence type="ECO:0000313" key="7">
    <source>
        <dbReference type="Proteomes" id="UP001604277"/>
    </source>
</evidence>
<keyword evidence="4" id="KW-0808">Transferase</keyword>
<evidence type="ECO:0000256" key="1">
    <source>
        <dbReference type="ARBA" id="ARBA00001933"/>
    </source>
</evidence>
<evidence type="ECO:0000313" key="6">
    <source>
        <dbReference type="EMBL" id="KAL2462394.1"/>
    </source>
</evidence>
<keyword evidence="3 6" id="KW-0032">Aminotransferase</keyword>
<comment type="cofactor">
    <cofactor evidence="1">
        <name>pyridoxal 5'-phosphate</name>
        <dbReference type="ChEBI" id="CHEBI:597326"/>
    </cofactor>
</comment>
<dbReference type="FunFam" id="3.90.1150.10:FF:000151">
    <property type="entry name" value="Alanine aminotransferase 2"/>
    <property type="match status" value="1"/>
</dbReference>